<accession>A0ABY8CHB1</accession>
<keyword evidence="5" id="KW-0699">rRNA-binding</keyword>
<feature type="region of interest" description="Disordered" evidence="6">
    <location>
        <begin position="121"/>
        <end position="141"/>
    </location>
</feature>
<sequence length="141" mass="15581">MTKRRSKKNKSGSHGYGSSKKNRGAGNRGGRGNAGRGKKAKHKKMTKDGIHQLGEKGFNSRKDPQNGINLRDIDQRIEEFVEQGAAEEEDGEYVFYAEKAGYDKILGKGRLTRPVEVHAENFSSSAEEKIKDADGQAITEE</sequence>
<dbReference type="HAMAP" id="MF_01341">
    <property type="entry name" value="Ribosomal_uL15"/>
    <property type="match status" value="1"/>
</dbReference>
<evidence type="ECO:0000256" key="1">
    <source>
        <dbReference type="ARBA" id="ARBA00007320"/>
    </source>
</evidence>
<evidence type="ECO:0000256" key="4">
    <source>
        <dbReference type="ARBA" id="ARBA00035200"/>
    </source>
</evidence>
<evidence type="ECO:0000256" key="2">
    <source>
        <dbReference type="ARBA" id="ARBA00022980"/>
    </source>
</evidence>
<dbReference type="EMBL" id="CP104395">
    <property type="protein sequence ID" value="WEL19900.1"/>
    <property type="molecule type" value="Genomic_DNA"/>
</dbReference>
<keyword evidence="9" id="KW-1185">Reference proteome</keyword>
<keyword evidence="5" id="KW-0694">RNA-binding</keyword>
<dbReference type="GeneID" id="90590330"/>
<dbReference type="InterPro" id="IPR021131">
    <property type="entry name" value="Ribosomal_uL15/eL18"/>
</dbReference>
<dbReference type="InterPro" id="IPR030878">
    <property type="entry name" value="Ribosomal_uL15"/>
</dbReference>
<keyword evidence="3 5" id="KW-0687">Ribonucleoprotein</keyword>
<dbReference type="SUPFAM" id="SSF52080">
    <property type="entry name" value="Ribosomal proteins L15p and L18e"/>
    <property type="match status" value="1"/>
</dbReference>
<dbReference type="GO" id="GO:0005840">
    <property type="term" value="C:ribosome"/>
    <property type="evidence" value="ECO:0007669"/>
    <property type="project" value="UniProtKB-KW"/>
</dbReference>
<feature type="compositionally biased region" description="Basic residues" evidence="6">
    <location>
        <begin position="36"/>
        <end position="45"/>
    </location>
</feature>
<dbReference type="PANTHER" id="PTHR11721:SF3">
    <property type="entry name" value="LARGE RIBOSOMAL SUBUNIT PROTEIN UL15"/>
    <property type="match status" value="1"/>
</dbReference>
<dbReference type="Gene3D" id="3.100.10.10">
    <property type="match status" value="1"/>
</dbReference>
<comment type="subunit">
    <text evidence="5">Part of the 50S ribosomal subunit.</text>
</comment>
<dbReference type="PANTHER" id="PTHR11721">
    <property type="entry name" value="60S RIBOSOMAL PROTEIN L27A"/>
    <property type="match status" value="1"/>
</dbReference>
<feature type="region of interest" description="Disordered" evidence="6">
    <location>
        <begin position="1"/>
        <end position="70"/>
    </location>
</feature>
<feature type="compositionally biased region" description="Basic and acidic residues" evidence="6">
    <location>
        <begin position="46"/>
        <end position="64"/>
    </location>
</feature>
<evidence type="ECO:0000256" key="6">
    <source>
        <dbReference type="SAM" id="MobiDB-lite"/>
    </source>
</evidence>
<protein>
    <recommendedName>
        <fullName evidence="4 5">Large ribosomal subunit protein uL15</fullName>
    </recommendedName>
</protein>
<name>A0ABY8CHB1_9ARCH</name>
<dbReference type="InterPro" id="IPR027386">
    <property type="entry name" value="Rbsml_uL15_N"/>
</dbReference>
<feature type="compositionally biased region" description="Gly residues" evidence="6">
    <location>
        <begin position="26"/>
        <end position="35"/>
    </location>
</feature>
<dbReference type="Proteomes" id="UP001218034">
    <property type="component" value="Chromosome"/>
</dbReference>
<organism evidence="8 9">
    <name type="scientific">Candidatus Nanohalococcus occultus</name>
    <dbReference type="NCBI Taxonomy" id="2978047"/>
    <lineage>
        <taxon>Archaea</taxon>
        <taxon>Candidatus Nanohalarchaeota</taxon>
        <taxon>Candidatus Nanohalarchaeota incertae sedis</taxon>
        <taxon>Candidatus Nanohalococcus</taxon>
    </lineage>
</organism>
<evidence type="ECO:0000256" key="5">
    <source>
        <dbReference type="HAMAP-Rule" id="MF_01341"/>
    </source>
</evidence>
<dbReference type="RefSeq" id="WP_347721730.1">
    <property type="nucleotide sequence ID" value="NZ_CP104395.1"/>
</dbReference>
<evidence type="ECO:0000259" key="7">
    <source>
        <dbReference type="Pfam" id="PF00828"/>
    </source>
</evidence>
<evidence type="ECO:0000256" key="3">
    <source>
        <dbReference type="ARBA" id="ARBA00023274"/>
    </source>
</evidence>
<dbReference type="Pfam" id="PF00828">
    <property type="entry name" value="Ribosomal_L27A"/>
    <property type="match status" value="1"/>
</dbReference>
<feature type="compositionally biased region" description="Basic residues" evidence="6">
    <location>
        <begin position="1"/>
        <end position="11"/>
    </location>
</feature>
<dbReference type="Gene3D" id="4.10.990.10">
    <property type="match status" value="1"/>
</dbReference>
<comment type="function">
    <text evidence="5">Binds to the 23S rRNA.</text>
</comment>
<keyword evidence="2 5" id="KW-0689">Ribosomal protein</keyword>
<proteinExistence type="inferred from homology"/>
<feature type="domain" description="Large ribosomal subunit protein uL15/eL18" evidence="7">
    <location>
        <begin position="68"/>
        <end position="137"/>
    </location>
</feature>
<comment type="similarity">
    <text evidence="1 5">Belongs to the universal ribosomal protein uL15 family.</text>
</comment>
<evidence type="ECO:0000313" key="9">
    <source>
        <dbReference type="Proteomes" id="UP001218034"/>
    </source>
</evidence>
<reference evidence="8 9" key="1">
    <citation type="submission" date="2022-09" db="EMBL/GenBank/DDBJ databases">
        <title>Xylan utilization by haloarchaea-nanohaloarchaea associations.</title>
        <authorList>
            <person name="Yakimov M."/>
        </authorList>
    </citation>
    <scope>NUCLEOTIDE SEQUENCE [LARGE SCALE GENOMIC DNA]</scope>
    <source>
        <strain evidence="8 9">SVXNc</strain>
    </source>
</reference>
<evidence type="ECO:0000313" key="8">
    <source>
        <dbReference type="EMBL" id="WEL19900.1"/>
    </source>
</evidence>
<dbReference type="InterPro" id="IPR036227">
    <property type="entry name" value="Ribosomal_uL15/eL18_sf"/>
</dbReference>
<gene>
    <name evidence="8" type="primary">rplO</name>
    <name evidence="5" type="synonym">rpl15</name>
    <name evidence="8" type="ORF">SVXNc_0893</name>
</gene>